<dbReference type="STRING" id="78410.A0A0P7BPP3"/>
<accession>A0A0P7BPP3</accession>
<protein>
    <submittedName>
        <fullName evidence="2">Uncharacterized protein</fullName>
    </submittedName>
</protein>
<sequence>MQQSQSLHHGPLKSQNGPSHPTLALPYLSQGRGTGSMLAWVCWDEFVNLKSPYEVRWMEKCNESHIAALRIMMRDTLSCAVASREHNLTAGSPQTGQLMSSLLMAAMSKLAAMRTTAPVVLDKADDTVTKLMRGLFGNLMTIAGSGVRPLSMVWQLFGVNPQYDIPVTDTDWIWYQNVVELYPYTGWPIDQFRNNLAKLLDKIIIRVITKNEDVTEMKMSRVADMVRYCNLRNIQLEHSRTIITVFMRMLTTEGLDVPAVAARLLAMIPRKLEKQTKSYTKMVKYIGHIAEGCQRRAADDLIYASIYTKRSAAFKDLKTNVAKACQERDWATAKAGCQAILDKHQQIAAMWHVEPEKLKVQNLKVYRELIDADFGMDVDQDTERSTKAAIKRILDDAEKQRVPWHVGNEDAPGDGIEPLDESFIEEVLTGKAQDSQESIPEEKEKGVVISKSIDQVGFSQFKSSLAPSFVSTMEKTLSAEDVCRILKVPAIAMQVFVHALNPSFVWEDLGGQFKIVVLELLRQRSNRTESCPTYRMLGIQ</sequence>
<reference evidence="2 3" key="1">
    <citation type="submission" date="2015-09" db="EMBL/GenBank/DDBJ databases">
        <title>Draft genome of a European isolate of the apple canker pathogen Neonectria ditissima.</title>
        <authorList>
            <person name="Gomez-Cortecero A."/>
            <person name="Harrison R.J."/>
            <person name="Armitage A.D."/>
        </authorList>
    </citation>
    <scope>NUCLEOTIDE SEQUENCE [LARGE SCALE GENOMIC DNA]</scope>
    <source>
        <strain evidence="2 3">R09/05</strain>
    </source>
</reference>
<feature type="region of interest" description="Disordered" evidence="1">
    <location>
        <begin position="1"/>
        <end position="26"/>
    </location>
</feature>
<evidence type="ECO:0000313" key="2">
    <source>
        <dbReference type="EMBL" id="KPM42525.1"/>
    </source>
</evidence>
<comment type="caution">
    <text evidence="2">The sequence shown here is derived from an EMBL/GenBank/DDBJ whole genome shotgun (WGS) entry which is preliminary data.</text>
</comment>
<name>A0A0P7BPP3_9HYPO</name>
<dbReference type="Proteomes" id="UP000050424">
    <property type="component" value="Unassembled WGS sequence"/>
</dbReference>
<dbReference type="AlphaFoldDB" id="A0A0P7BPP3"/>
<feature type="compositionally biased region" description="Polar residues" evidence="1">
    <location>
        <begin position="1"/>
        <end position="19"/>
    </location>
</feature>
<evidence type="ECO:0000313" key="3">
    <source>
        <dbReference type="Proteomes" id="UP000050424"/>
    </source>
</evidence>
<organism evidence="2 3">
    <name type="scientific">Neonectria ditissima</name>
    <dbReference type="NCBI Taxonomy" id="78410"/>
    <lineage>
        <taxon>Eukaryota</taxon>
        <taxon>Fungi</taxon>
        <taxon>Dikarya</taxon>
        <taxon>Ascomycota</taxon>
        <taxon>Pezizomycotina</taxon>
        <taxon>Sordariomycetes</taxon>
        <taxon>Hypocreomycetidae</taxon>
        <taxon>Hypocreales</taxon>
        <taxon>Nectriaceae</taxon>
        <taxon>Neonectria</taxon>
    </lineage>
</organism>
<dbReference type="OrthoDB" id="5151991at2759"/>
<gene>
    <name evidence="2" type="ORF">AK830_g4064</name>
</gene>
<dbReference type="EMBL" id="LKCW01000047">
    <property type="protein sequence ID" value="KPM42525.1"/>
    <property type="molecule type" value="Genomic_DNA"/>
</dbReference>
<evidence type="ECO:0000256" key="1">
    <source>
        <dbReference type="SAM" id="MobiDB-lite"/>
    </source>
</evidence>
<keyword evidence="3" id="KW-1185">Reference proteome</keyword>
<proteinExistence type="predicted"/>